<gene>
    <name evidence="2" type="ORF">KOR42_13550</name>
</gene>
<feature type="region of interest" description="Disordered" evidence="1">
    <location>
        <begin position="110"/>
        <end position="131"/>
    </location>
</feature>
<feature type="compositionally biased region" description="Low complexity" evidence="1">
    <location>
        <begin position="28"/>
        <end position="40"/>
    </location>
</feature>
<dbReference type="GO" id="GO:0016853">
    <property type="term" value="F:isomerase activity"/>
    <property type="evidence" value="ECO:0007669"/>
    <property type="project" value="InterPro"/>
</dbReference>
<dbReference type="EMBL" id="SIHI01000001">
    <property type="protein sequence ID" value="TWT57987.1"/>
    <property type="molecule type" value="Genomic_DNA"/>
</dbReference>
<dbReference type="GO" id="GO:0005975">
    <property type="term" value="P:carbohydrate metabolic process"/>
    <property type="evidence" value="ECO:0007669"/>
    <property type="project" value="InterPro"/>
</dbReference>
<dbReference type="InterPro" id="IPR036569">
    <property type="entry name" value="RpiB_LacA_LacB_sf"/>
</dbReference>
<dbReference type="RefSeq" id="WP_146508080.1">
    <property type="nucleotide sequence ID" value="NZ_SIHI01000001.1"/>
</dbReference>
<name>A0A5C5X4D8_9PLAN</name>
<dbReference type="Gene3D" id="3.40.1400.10">
    <property type="entry name" value="Sugar-phosphate isomerase, RpiB/LacA/LacB"/>
    <property type="match status" value="1"/>
</dbReference>
<sequence length="253" mass="27384">MNLSAEAIDRIVANVLNQFSTSKTSQIASPAPNGNSSSGSKLPAANPQKSVAPKANPSLNEVQISDSVITAETLQRIPEGTPVIVKPRAIITPAAVDIVRQAKLQIERRLESPTAASTQTNSKKETSSENSISTLGAAIVRHSLALDSALEELKLKSRELVSCPDDAAKHAISEISRNGVDTMLVFAEQQHRAACLANRNKRVKAVVVRDASDVQQIRKQLRANVWCLDPTDRSYYELKNVLKMITESGRSHS</sequence>
<reference evidence="2 3" key="1">
    <citation type="submission" date="2019-02" db="EMBL/GenBank/DDBJ databases">
        <title>Deep-cultivation of Planctomycetes and their phenomic and genomic characterization uncovers novel biology.</title>
        <authorList>
            <person name="Wiegand S."/>
            <person name="Jogler M."/>
            <person name="Boedeker C."/>
            <person name="Pinto D."/>
            <person name="Vollmers J."/>
            <person name="Rivas-Marin E."/>
            <person name="Kohn T."/>
            <person name="Peeters S.H."/>
            <person name="Heuer A."/>
            <person name="Rast P."/>
            <person name="Oberbeckmann S."/>
            <person name="Bunk B."/>
            <person name="Jeske O."/>
            <person name="Meyerdierks A."/>
            <person name="Storesund J.E."/>
            <person name="Kallscheuer N."/>
            <person name="Luecker S."/>
            <person name="Lage O.M."/>
            <person name="Pohl T."/>
            <person name="Merkel B.J."/>
            <person name="Hornburger P."/>
            <person name="Mueller R.-W."/>
            <person name="Bruemmer F."/>
            <person name="Labrenz M."/>
            <person name="Spormann A.M."/>
            <person name="Op Den Camp H."/>
            <person name="Overmann J."/>
            <person name="Amann R."/>
            <person name="Jetten M.S.M."/>
            <person name="Mascher T."/>
            <person name="Medema M.H."/>
            <person name="Devos D.P."/>
            <person name="Kaster A.-K."/>
            <person name="Ovreas L."/>
            <person name="Rohde M."/>
            <person name="Galperin M.Y."/>
            <person name="Jogler C."/>
        </authorList>
    </citation>
    <scope>NUCLEOTIDE SEQUENCE [LARGE SCALE GENOMIC DNA]</scope>
    <source>
        <strain evidence="2 3">KOR42</strain>
    </source>
</reference>
<dbReference type="Proteomes" id="UP000317243">
    <property type="component" value="Unassembled WGS sequence"/>
</dbReference>
<comment type="caution">
    <text evidence="2">The sequence shown here is derived from an EMBL/GenBank/DDBJ whole genome shotgun (WGS) entry which is preliminary data.</text>
</comment>
<evidence type="ECO:0000313" key="2">
    <source>
        <dbReference type="EMBL" id="TWT57987.1"/>
    </source>
</evidence>
<dbReference type="AlphaFoldDB" id="A0A5C5X4D8"/>
<evidence type="ECO:0000256" key="1">
    <source>
        <dbReference type="SAM" id="MobiDB-lite"/>
    </source>
</evidence>
<organism evidence="2 3">
    <name type="scientific">Thalassoglobus neptunius</name>
    <dbReference type="NCBI Taxonomy" id="1938619"/>
    <lineage>
        <taxon>Bacteria</taxon>
        <taxon>Pseudomonadati</taxon>
        <taxon>Planctomycetota</taxon>
        <taxon>Planctomycetia</taxon>
        <taxon>Planctomycetales</taxon>
        <taxon>Planctomycetaceae</taxon>
        <taxon>Thalassoglobus</taxon>
    </lineage>
</organism>
<feature type="region of interest" description="Disordered" evidence="1">
    <location>
        <begin position="23"/>
        <end position="57"/>
    </location>
</feature>
<dbReference type="OrthoDB" id="211605at2"/>
<accession>A0A5C5X4D8</accession>
<proteinExistence type="predicted"/>
<protein>
    <submittedName>
        <fullName evidence="2">Uncharacterized protein</fullName>
    </submittedName>
</protein>
<keyword evidence="3" id="KW-1185">Reference proteome</keyword>
<evidence type="ECO:0000313" key="3">
    <source>
        <dbReference type="Proteomes" id="UP000317243"/>
    </source>
</evidence>